<dbReference type="AlphaFoldDB" id="A0A4Q9VRV6"/>
<evidence type="ECO:0000313" key="3">
    <source>
        <dbReference type="Proteomes" id="UP000292781"/>
    </source>
</evidence>
<feature type="transmembrane region" description="Helical" evidence="1">
    <location>
        <begin position="394"/>
        <end position="410"/>
    </location>
</feature>
<protein>
    <recommendedName>
        <fullName evidence="4">DUF2142 domain-containing protein</fullName>
    </recommendedName>
</protein>
<organism evidence="2 3">
    <name type="scientific">Siculibacillus lacustris</name>
    <dbReference type="NCBI Taxonomy" id="1549641"/>
    <lineage>
        <taxon>Bacteria</taxon>
        <taxon>Pseudomonadati</taxon>
        <taxon>Pseudomonadota</taxon>
        <taxon>Alphaproteobacteria</taxon>
        <taxon>Hyphomicrobiales</taxon>
        <taxon>Ancalomicrobiaceae</taxon>
        <taxon>Siculibacillus</taxon>
    </lineage>
</organism>
<accession>A0A4Q9VRV6</accession>
<keyword evidence="1" id="KW-1133">Transmembrane helix</keyword>
<name>A0A4Q9VRV6_9HYPH</name>
<dbReference type="OrthoDB" id="7984621at2"/>
<evidence type="ECO:0008006" key="4">
    <source>
        <dbReference type="Google" id="ProtNLM"/>
    </source>
</evidence>
<feature type="transmembrane region" description="Helical" evidence="1">
    <location>
        <begin position="197"/>
        <end position="215"/>
    </location>
</feature>
<gene>
    <name evidence="2" type="ORF">EYW49_08270</name>
</gene>
<feature type="transmembrane region" description="Helical" evidence="1">
    <location>
        <begin position="363"/>
        <end position="382"/>
    </location>
</feature>
<feature type="transmembrane region" description="Helical" evidence="1">
    <location>
        <begin position="327"/>
        <end position="348"/>
    </location>
</feature>
<keyword evidence="3" id="KW-1185">Reference proteome</keyword>
<dbReference type="RefSeq" id="WP_131308110.1">
    <property type="nucleotide sequence ID" value="NZ_SJFN01000010.1"/>
</dbReference>
<proteinExistence type="predicted"/>
<evidence type="ECO:0000313" key="2">
    <source>
        <dbReference type="EMBL" id="TBW38684.1"/>
    </source>
</evidence>
<comment type="caution">
    <text evidence="2">The sequence shown here is derived from an EMBL/GenBank/DDBJ whole genome shotgun (WGS) entry which is preliminary data.</text>
</comment>
<feature type="transmembrane region" description="Helical" evidence="1">
    <location>
        <begin position="129"/>
        <end position="148"/>
    </location>
</feature>
<evidence type="ECO:0000256" key="1">
    <source>
        <dbReference type="SAM" id="Phobius"/>
    </source>
</evidence>
<reference evidence="2 3" key="1">
    <citation type="submission" date="2019-02" db="EMBL/GenBank/DDBJ databases">
        <title>Siculibacillus lacustris gen. nov., sp. nov., a new rosette-forming bacterium isolated from a freshwater crater lake (Lake St. Ana, Romania).</title>
        <authorList>
            <person name="Felfoldi T."/>
            <person name="Marton Z."/>
            <person name="Szabo A."/>
            <person name="Mentes A."/>
            <person name="Boka K."/>
            <person name="Marialigeti K."/>
            <person name="Mathe I."/>
            <person name="Koncz M."/>
            <person name="Schumann P."/>
            <person name="Toth E."/>
        </authorList>
    </citation>
    <scope>NUCLEOTIDE SEQUENCE [LARGE SCALE GENOMIC DNA]</scope>
    <source>
        <strain evidence="2 3">SA-279</strain>
    </source>
</reference>
<feature type="transmembrane region" description="Helical" evidence="1">
    <location>
        <begin position="15"/>
        <end position="35"/>
    </location>
</feature>
<dbReference type="EMBL" id="SJFN01000010">
    <property type="protein sequence ID" value="TBW38684.1"/>
    <property type="molecule type" value="Genomic_DNA"/>
</dbReference>
<sequence length="411" mass="43963">MVADRSPASAPFDPAAMVLPVWAALFTVHLLAGAWRLPIGNLFDEIQHYSFAVALAEHPTLFPLYGSYRVLAPDLVTWTTATNHLAHPPLYHLLMTPLTRAFPRDPLPLRLVDVALVIGGLTLTARTLAARLVGGEAKVLLVILVFGLSETTKMGALVNNDDLLVAEVGLLLWAWAGSRRRPLLAGLVLAAIGWTKLNGFVAAGTFLAVAHLFEVRRGDAPFFGRTGAWLVAGAVLGAVPTAAVWLQFGTPVWLPDPFPDWFLRADDATRAAITPGIYAAWFFHELGARFPFVQHRLDVLPLLGLLAVSALAALPGGRGADDGTRDLARAGVIATAVVLALVGLHGWSNFRAAGILSEAQPRYFLGVWPVFAFAVVIGLDRLPAPFAKGARRGLIVVLAFVSTPLFALWGG</sequence>
<feature type="transmembrane region" description="Helical" evidence="1">
    <location>
        <begin position="227"/>
        <end position="248"/>
    </location>
</feature>
<keyword evidence="1" id="KW-0812">Transmembrane</keyword>
<dbReference type="Proteomes" id="UP000292781">
    <property type="component" value="Unassembled WGS sequence"/>
</dbReference>
<feature type="transmembrane region" description="Helical" evidence="1">
    <location>
        <begin position="299"/>
        <end position="315"/>
    </location>
</feature>
<keyword evidence="1" id="KW-0472">Membrane</keyword>